<feature type="signal peptide" evidence="1">
    <location>
        <begin position="1"/>
        <end position="22"/>
    </location>
</feature>
<dbReference type="InterPro" id="IPR012899">
    <property type="entry name" value="LTXXQ"/>
</dbReference>
<evidence type="ECO:0000313" key="2">
    <source>
        <dbReference type="EMBL" id="MFD1340841.1"/>
    </source>
</evidence>
<organism evidence="2 3">
    <name type="scientific">Litorisediminicola beolgyonensis</name>
    <dbReference type="NCBI Taxonomy" id="1173614"/>
    <lineage>
        <taxon>Bacteria</taxon>
        <taxon>Pseudomonadati</taxon>
        <taxon>Pseudomonadota</taxon>
        <taxon>Alphaproteobacteria</taxon>
        <taxon>Rhodobacterales</taxon>
        <taxon>Paracoccaceae</taxon>
        <taxon>Litorisediminicola</taxon>
    </lineage>
</organism>
<gene>
    <name evidence="2" type="ORF">ACFQ4E_00230</name>
</gene>
<dbReference type="Proteomes" id="UP001597135">
    <property type="component" value="Unassembled WGS sequence"/>
</dbReference>
<dbReference type="Gene3D" id="1.20.120.1490">
    <property type="match status" value="1"/>
</dbReference>
<keyword evidence="3" id="KW-1185">Reference proteome</keyword>
<reference evidence="3" key="1">
    <citation type="journal article" date="2019" name="Int. J. Syst. Evol. Microbiol.">
        <title>The Global Catalogue of Microorganisms (GCM) 10K type strain sequencing project: providing services to taxonomists for standard genome sequencing and annotation.</title>
        <authorList>
            <consortium name="The Broad Institute Genomics Platform"/>
            <consortium name="The Broad Institute Genome Sequencing Center for Infectious Disease"/>
            <person name="Wu L."/>
            <person name="Ma J."/>
        </authorList>
    </citation>
    <scope>NUCLEOTIDE SEQUENCE [LARGE SCALE GENOMIC DNA]</scope>
    <source>
        <strain evidence="3">CCUG 62953</strain>
    </source>
</reference>
<proteinExistence type="predicted"/>
<name>A0ABW3ZCD0_9RHOB</name>
<protein>
    <submittedName>
        <fullName evidence="2">Spy/CpxP family protein refolding chaperone</fullName>
    </submittedName>
</protein>
<evidence type="ECO:0000313" key="3">
    <source>
        <dbReference type="Proteomes" id="UP001597135"/>
    </source>
</evidence>
<dbReference type="RefSeq" id="WP_386800903.1">
    <property type="nucleotide sequence ID" value="NZ_JBHTMU010000001.1"/>
</dbReference>
<sequence length="183" mass="19217">MIRCTSLLAAALTAAWAVAAQATETQPYAGQDSRGIAALSEDDIAALRAGEGWGFAKPAELNGYPGPAHVLDLAEKLSLEPDQEAKIAAIFEAMRSEAVSLGRDYVAAEAALDAAFEAGDLSSETLRALVAEAETTRAELRAVHLAAHLETTPLLTRHQRMIYAQARGYGAPGGDDHTGHDGH</sequence>
<dbReference type="EMBL" id="JBHTMU010000001">
    <property type="protein sequence ID" value="MFD1340841.1"/>
    <property type="molecule type" value="Genomic_DNA"/>
</dbReference>
<evidence type="ECO:0000256" key="1">
    <source>
        <dbReference type="SAM" id="SignalP"/>
    </source>
</evidence>
<accession>A0ABW3ZCD0</accession>
<comment type="caution">
    <text evidence="2">The sequence shown here is derived from an EMBL/GenBank/DDBJ whole genome shotgun (WGS) entry which is preliminary data.</text>
</comment>
<keyword evidence="1" id="KW-0732">Signal</keyword>
<feature type="chain" id="PRO_5047030249" evidence="1">
    <location>
        <begin position="23"/>
        <end position="183"/>
    </location>
</feature>
<dbReference type="Pfam" id="PF07813">
    <property type="entry name" value="LTXXQ"/>
    <property type="match status" value="1"/>
</dbReference>